<feature type="region of interest" description="Disordered" evidence="1">
    <location>
        <begin position="71"/>
        <end position="97"/>
    </location>
</feature>
<sequence length="148" mass="16414">MNHQLSPFVVGIALIAPAILPATAAPSAAKEWYQNEMDLAKRCTGILKSVKNKASADKAGKALERVFAKPKKKDKDVGLGTPSKEEPKGDEAEKELKKIGKRRDKINKALNTEKDRIVEASFYESEELKKVWDQIPCPVVLEEEKPSE</sequence>
<dbReference type="KEGG" id="agl:PYTT_2263"/>
<evidence type="ECO:0000256" key="1">
    <source>
        <dbReference type="SAM" id="MobiDB-lite"/>
    </source>
</evidence>
<reference evidence="4" key="1">
    <citation type="submission" date="2016-09" db="EMBL/GenBank/DDBJ databases">
        <authorList>
            <person name="Koehorst J."/>
        </authorList>
    </citation>
    <scope>NUCLEOTIDE SEQUENCE [LARGE SCALE GENOMIC DNA]</scope>
</reference>
<accession>A0A1C7P9V2</accession>
<name>A0A1C7P9V2_9BACT</name>
<feature type="chain" id="PRO_5014266417" evidence="2">
    <location>
        <begin position="25"/>
        <end position="148"/>
    </location>
</feature>
<dbReference type="EMBL" id="LT629973">
    <property type="protein sequence ID" value="SEH98038.1"/>
    <property type="molecule type" value="Genomic_DNA"/>
</dbReference>
<dbReference type="AlphaFoldDB" id="A0A1C7P9V2"/>
<keyword evidence="2" id="KW-0732">Signal</keyword>
<protein>
    <submittedName>
        <fullName evidence="3">Uncharacterized protein</fullName>
    </submittedName>
</protein>
<dbReference type="RefSeq" id="WP_067777568.1">
    <property type="nucleotide sequence ID" value="NZ_LIGX01000039.1"/>
</dbReference>
<dbReference type="Proteomes" id="UP000176204">
    <property type="component" value="Chromosome I"/>
</dbReference>
<feature type="signal peptide" evidence="2">
    <location>
        <begin position="1"/>
        <end position="24"/>
    </location>
</feature>
<evidence type="ECO:0000313" key="3">
    <source>
        <dbReference type="EMBL" id="SEH98038.1"/>
    </source>
</evidence>
<evidence type="ECO:0000256" key="2">
    <source>
        <dbReference type="SAM" id="SignalP"/>
    </source>
</evidence>
<gene>
    <name evidence="3" type="ORF">PYTT_2263</name>
</gene>
<proteinExistence type="predicted"/>
<keyword evidence="4" id="KW-1185">Reference proteome</keyword>
<evidence type="ECO:0000313" key="4">
    <source>
        <dbReference type="Proteomes" id="UP000176204"/>
    </source>
</evidence>
<dbReference type="STRING" id="1679444.PYTT_2263"/>
<organism evidence="3 4">
    <name type="scientific">Akkermansia glycaniphila</name>
    <dbReference type="NCBI Taxonomy" id="1679444"/>
    <lineage>
        <taxon>Bacteria</taxon>
        <taxon>Pseudomonadati</taxon>
        <taxon>Verrucomicrobiota</taxon>
        <taxon>Verrucomicrobiia</taxon>
        <taxon>Verrucomicrobiales</taxon>
        <taxon>Akkermansiaceae</taxon>
        <taxon>Akkermansia</taxon>
    </lineage>
</organism>